<dbReference type="InterPro" id="IPR044068">
    <property type="entry name" value="CB"/>
</dbReference>
<keyword evidence="9" id="KW-1185">Reference proteome</keyword>
<dbReference type="InterPro" id="IPR013762">
    <property type="entry name" value="Integrase-like_cat_sf"/>
</dbReference>
<dbReference type="RefSeq" id="WP_213102675.1">
    <property type="nucleotide sequence ID" value="NZ_JAGYPM010000003.1"/>
</dbReference>
<keyword evidence="4" id="KW-0233">DNA recombination</keyword>
<dbReference type="PANTHER" id="PTHR30349:SF41">
    <property type="entry name" value="INTEGRASE_RECOMBINASE PROTEIN MJ0367-RELATED"/>
    <property type="match status" value="1"/>
</dbReference>
<proteinExistence type="inferred from homology"/>
<evidence type="ECO:0000256" key="1">
    <source>
        <dbReference type="ARBA" id="ARBA00008857"/>
    </source>
</evidence>
<dbReference type="PROSITE" id="PS51898">
    <property type="entry name" value="TYR_RECOMBINASE"/>
    <property type="match status" value="1"/>
</dbReference>
<comment type="similarity">
    <text evidence="1">Belongs to the 'phage' integrase family.</text>
</comment>
<dbReference type="InterPro" id="IPR002104">
    <property type="entry name" value="Integrase_catalytic"/>
</dbReference>
<evidence type="ECO:0000256" key="2">
    <source>
        <dbReference type="ARBA" id="ARBA00022908"/>
    </source>
</evidence>
<dbReference type="InterPro" id="IPR011010">
    <property type="entry name" value="DNA_brk_join_enz"/>
</dbReference>
<dbReference type="Gene3D" id="1.10.443.10">
    <property type="entry name" value="Intergrase catalytic core"/>
    <property type="match status" value="1"/>
</dbReference>
<keyword evidence="2" id="KW-0229">DNA integration</keyword>
<name>A0ABS5NTS2_9BACI</name>
<evidence type="ECO:0000259" key="6">
    <source>
        <dbReference type="PROSITE" id="PS51898"/>
    </source>
</evidence>
<dbReference type="SUPFAM" id="SSF56349">
    <property type="entry name" value="DNA breaking-rejoining enzymes"/>
    <property type="match status" value="1"/>
</dbReference>
<feature type="domain" description="Core-binding (CB)" evidence="7">
    <location>
        <begin position="2"/>
        <end position="113"/>
    </location>
</feature>
<dbReference type="Pfam" id="PF02899">
    <property type="entry name" value="Phage_int_SAM_1"/>
    <property type="match status" value="1"/>
</dbReference>
<evidence type="ECO:0000256" key="3">
    <source>
        <dbReference type="ARBA" id="ARBA00023125"/>
    </source>
</evidence>
<dbReference type="InterPro" id="IPR004107">
    <property type="entry name" value="Integrase_SAM-like_N"/>
</dbReference>
<comment type="caution">
    <text evidence="8">The sequence shown here is derived from an EMBL/GenBank/DDBJ whole genome shotgun (WGS) entry which is preliminary data.</text>
</comment>
<dbReference type="PROSITE" id="PS51900">
    <property type="entry name" value="CB"/>
    <property type="match status" value="1"/>
</dbReference>
<dbReference type="PANTHER" id="PTHR30349">
    <property type="entry name" value="PHAGE INTEGRASE-RELATED"/>
    <property type="match status" value="1"/>
</dbReference>
<accession>A0ABS5NTS2</accession>
<gene>
    <name evidence="8" type="ORF">KHA94_13600</name>
</gene>
<dbReference type="EMBL" id="JAGYPM010000003">
    <property type="protein sequence ID" value="MBS4191218.1"/>
    <property type="molecule type" value="Genomic_DNA"/>
</dbReference>
<dbReference type="InterPro" id="IPR050090">
    <property type="entry name" value="Tyrosine_recombinase_XerCD"/>
</dbReference>
<dbReference type="Pfam" id="PF00589">
    <property type="entry name" value="Phage_integrase"/>
    <property type="match status" value="1"/>
</dbReference>
<feature type="domain" description="Tyr recombinase" evidence="6">
    <location>
        <begin position="134"/>
        <end position="314"/>
    </location>
</feature>
<evidence type="ECO:0000256" key="5">
    <source>
        <dbReference type="PROSITE-ProRule" id="PRU01248"/>
    </source>
</evidence>
<keyword evidence="3 5" id="KW-0238">DNA-binding</keyword>
<dbReference type="Gene3D" id="1.10.150.130">
    <property type="match status" value="1"/>
</dbReference>
<reference evidence="8 9" key="1">
    <citation type="submission" date="2021-05" db="EMBL/GenBank/DDBJ databases">
        <title>Novel Bacillus species.</title>
        <authorList>
            <person name="Liu G."/>
        </authorList>
    </citation>
    <scope>NUCLEOTIDE SEQUENCE [LARGE SCALE GENOMIC DNA]</scope>
    <source>
        <strain evidence="8 9">FJAT-49705</strain>
    </source>
</reference>
<evidence type="ECO:0000313" key="9">
    <source>
        <dbReference type="Proteomes" id="UP000681027"/>
    </source>
</evidence>
<sequence>MSEILLQIDSFMLYCDSKHLSKKTLSSYEQTLKLFALYLKDEFKIEDAVKVKSSHIRHYIKYLRERGKYTVVVKQKSKEVNHPDHRHDFNKQISDTTIANYLRNIKVFFNFLFSEREIKVNPVENIENIKPKRKKKSLLTPEELKMVLDTFDLTQFHSYRSWIQTRLILDTGIRAGECCDLLPENIDFKNKSILIENPKNNQERFVYFGFKMSNDLKRWMQYRDRYSDSHYLFPTIRGTKLDVRNFERTLRLAGEKVGVNIHPHLLRNNFAKYYLIEGNGDFATLSRLLGHSSVDVTMKAYLDFTDQEVARKYQKHSPLNNLDI</sequence>
<evidence type="ECO:0000259" key="7">
    <source>
        <dbReference type="PROSITE" id="PS51900"/>
    </source>
</evidence>
<evidence type="ECO:0000256" key="4">
    <source>
        <dbReference type="ARBA" id="ARBA00023172"/>
    </source>
</evidence>
<dbReference type="InterPro" id="IPR010998">
    <property type="entry name" value="Integrase_recombinase_N"/>
</dbReference>
<dbReference type="CDD" id="cd00397">
    <property type="entry name" value="DNA_BRE_C"/>
    <property type="match status" value="1"/>
</dbReference>
<organism evidence="8 9">
    <name type="scientific">Cytobacillus citreus</name>
    <dbReference type="NCBI Taxonomy" id="2833586"/>
    <lineage>
        <taxon>Bacteria</taxon>
        <taxon>Bacillati</taxon>
        <taxon>Bacillota</taxon>
        <taxon>Bacilli</taxon>
        <taxon>Bacillales</taxon>
        <taxon>Bacillaceae</taxon>
        <taxon>Cytobacillus</taxon>
    </lineage>
</organism>
<dbReference type="Proteomes" id="UP000681027">
    <property type="component" value="Unassembled WGS sequence"/>
</dbReference>
<evidence type="ECO:0000313" key="8">
    <source>
        <dbReference type="EMBL" id="MBS4191218.1"/>
    </source>
</evidence>
<protein>
    <submittedName>
        <fullName evidence="8">Tyrosine-type recombinase/integrase</fullName>
    </submittedName>
</protein>